<name>A0A1N7KS67_9BACL</name>
<evidence type="ECO:0000256" key="1">
    <source>
        <dbReference type="ARBA" id="ARBA00004651"/>
    </source>
</evidence>
<dbReference type="Proteomes" id="UP000186156">
    <property type="component" value="Unassembled WGS sequence"/>
</dbReference>
<dbReference type="EMBL" id="FTOO01000002">
    <property type="protein sequence ID" value="SIS64401.1"/>
    <property type="molecule type" value="Genomic_DNA"/>
</dbReference>
<feature type="transmembrane region" description="Helical" evidence="7">
    <location>
        <begin position="260"/>
        <end position="278"/>
    </location>
</feature>
<feature type="transmembrane region" description="Helical" evidence="7">
    <location>
        <begin position="363"/>
        <end position="381"/>
    </location>
</feature>
<feature type="transmembrane region" description="Helical" evidence="7">
    <location>
        <begin position="298"/>
        <end position="321"/>
    </location>
</feature>
<organism evidence="9 10">
    <name type="scientific">Alicyclobacillus vulcanalis</name>
    <dbReference type="NCBI Taxonomy" id="252246"/>
    <lineage>
        <taxon>Bacteria</taxon>
        <taxon>Bacillati</taxon>
        <taxon>Bacillota</taxon>
        <taxon>Bacilli</taxon>
        <taxon>Bacillales</taxon>
        <taxon>Alicyclobacillaceae</taxon>
        <taxon>Alicyclobacillus</taxon>
    </lineage>
</organism>
<dbReference type="InterPro" id="IPR011701">
    <property type="entry name" value="MFS"/>
</dbReference>
<dbReference type="Gene3D" id="1.20.1250.20">
    <property type="entry name" value="MFS general substrate transporter like domains"/>
    <property type="match status" value="2"/>
</dbReference>
<accession>A0A1N7KS67</accession>
<feature type="transmembrane region" description="Helical" evidence="7">
    <location>
        <begin position="387"/>
        <end position="405"/>
    </location>
</feature>
<feature type="transmembrane region" description="Helical" evidence="7">
    <location>
        <begin position="229"/>
        <end position="248"/>
    </location>
</feature>
<feature type="transmembrane region" description="Helical" evidence="7">
    <location>
        <begin position="333"/>
        <end position="351"/>
    </location>
</feature>
<evidence type="ECO:0000256" key="2">
    <source>
        <dbReference type="ARBA" id="ARBA00022448"/>
    </source>
</evidence>
<feature type="domain" description="Major facilitator superfamily (MFS) profile" evidence="8">
    <location>
        <begin position="43"/>
        <end position="487"/>
    </location>
</feature>
<evidence type="ECO:0000256" key="5">
    <source>
        <dbReference type="ARBA" id="ARBA00022989"/>
    </source>
</evidence>
<feature type="transmembrane region" description="Helical" evidence="7">
    <location>
        <begin position="40"/>
        <end position="61"/>
    </location>
</feature>
<dbReference type="PRINTS" id="PR01036">
    <property type="entry name" value="TCRTETB"/>
</dbReference>
<dbReference type="InterPro" id="IPR020846">
    <property type="entry name" value="MFS_dom"/>
</dbReference>
<keyword evidence="10" id="KW-1185">Reference proteome</keyword>
<dbReference type="AlphaFoldDB" id="A0A1N7KS67"/>
<keyword evidence="4 7" id="KW-0812">Transmembrane</keyword>
<dbReference type="PROSITE" id="PS50850">
    <property type="entry name" value="MFS"/>
    <property type="match status" value="1"/>
</dbReference>
<feature type="transmembrane region" description="Helical" evidence="7">
    <location>
        <begin position="81"/>
        <end position="100"/>
    </location>
</feature>
<keyword evidence="6 7" id="KW-0472">Membrane</keyword>
<feature type="transmembrane region" description="Helical" evidence="7">
    <location>
        <begin position="198"/>
        <end position="217"/>
    </location>
</feature>
<evidence type="ECO:0000256" key="7">
    <source>
        <dbReference type="SAM" id="Phobius"/>
    </source>
</evidence>
<evidence type="ECO:0000259" key="8">
    <source>
        <dbReference type="PROSITE" id="PS50850"/>
    </source>
</evidence>
<evidence type="ECO:0000256" key="4">
    <source>
        <dbReference type="ARBA" id="ARBA00022692"/>
    </source>
</evidence>
<protein>
    <submittedName>
        <fullName evidence="9">Drug resistance transporter, EmrB/QacA subfamily</fullName>
    </submittedName>
</protein>
<dbReference type="GO" id="GO:0005886">
    <property type="term" value="C:plasma membrane"/>
    <property type="evidence" value="ECO:0007669"/>
    <property type="project" value="UniProtKB-SubCell"/>
</dbReference>
<proteinExistence type="predicted"/>
<dbReference type="SUPFAM" id="SSF103473">
    <property type="entry name" value="MFS general substrate transporter"/>
    <property type="match status" value="1"/>
</dbReference>
<feature type="transmembrane region" description="Helical" evidence="7">
    <location>
        <begin position="432"/>
        <end position="453"/>
    </location>
</feature>
<dbReference type="PANTHER" id="PTHR42718">
    <property type="entry name" value="MAJOR FACILITATOR SUPERFAMILY MULTIDRUG TRANSPORTER MFSC"/>
    <property type="match status" value="1"/>
</dbReference>
<dbReference type="PANTHER" id="PTHR42718:SF46">
    <property type="entry name" value="BLR6921 PROTEIN"/>
    <property type="match status" value="1"/>
</dbReference>
<reference evidence="10" key="1">
    <citation type="submission" date="2017-01" db="EMBL/GenBank/DDBJ databases">
        <authorList>
            <person name="Varghese N."/>
            <person name="Submissions S."/>
        </authorList>
    </citation>
    <scope>NUCLEOTIDE SEQUENCE [LARGE SCALE GENOMIC DNA]</scope>
    <source>
        <strain evidence="10">DSM 16176</strain>
    </source>
</reference>
<sequence length="490" mass="51645">MGHRRRRGLAKGDAGMERATLAQREHRLPLEDVIQRPSGMWFIVGTVCFGAFMAALDASIISIALPKLEQAFHTTMNRIEWVSLIYLLALAGCIVAFGRLSDLIGRRPMYTLGFGVFIVGSALCGASWSLASLLAFRVLQGIGASLLQANSVSIITAAADAERRGQAIGFQALAQGLGLSLGPLVGGVLTHIASWRLIFYINVPVGILGTLSALLFLPRDRREGPRPRFDLVGALVLACLLIVTMYVLKEGFTPESRPTITAVLLAVAVLATALFIFIERKADPALVPISYLREPLIWMGNLTSVLSFSVMYAITLVVPYWFVHIEGLSSAKAGLLLTALPVGMALCTPFAGRLADRWSKVKVSALGMVLAAIGAAGLFAFTRTTPAFLAGLFLVGCGVGTFTPANNARVMNATPGPHLGVAGGILNMSRTLGMGVGVTAGGVSVELFTAAFGAHDVALAYRCSFLVAAALALIALGLTLLPQGRSQAGK</sequence>
<gene>
    <name evidence="9" type="ORF">SAMN05421799_102147</name>
</gene>
<comment type="subcellular location">
    <subcellularLocation>
        <location evidence="1">Cell membrane</location>
        <topology evidence="1">Multi-pass membrane protein</topology>
    </subcellularLocation>
</comment>
<evidence type="ECO:0000313" key="9">
    <source>
        <dbReference type="EMBL" id="SIS64401.1"/>
    </source>
</evidence>
<feature type="transmembrane region" description="Helical" evidence="7">
    <location>
        <begin position="459"/>
        <end position="481"/>
    </location>
</feature>
<dbReference type="GO" id="GO:0022857">
    <property type="term" value="F:transmembrane transporter activity"/>
    <property type="evidence" value="ECO:0007669"/>
    <property type="project" value="InterPro"/>
</dbReference>
<keyword evidence="3" id="KW-1003">Cell membrane</keyword>
<evidence type="ECO:0000313" key="10">
    <source>
        <dbReference type="Proteomes" id="UP000186156"/>
    </source>
</evidence>
<dbReference type="CDD" id="cd17321">
    <property type="entry name" value="MFS_MMR_MDR_like"/>
    <property type="match status" value="1"/>
</dbReference>
<evidence type="ECO:0000256" key="6">
    <source>
        <dbReference type="ARBA" id="ARBA00023136"/>
    </source>
</evidence>
<dbReference type="Pfam" id="PF07690">
    <property type="entry name" value="MFS_1"/>
    <property type="match status" value="2"/>
</dbReference>
<evidence type="ECO:0000256" key="3">
    <source>
        <dbReference type="ARBA" id="ARBA00022475"/>
    </source>
</evidence>
<dbReference type="InterPro" id="IPR036259">
    <property type="entry name" value="MFS_trans_sf"/>
</dbReference>
<keyword evidence="5 7" id="KW-1133">Transmembrane helix</keyword>
<dbReference type="STRING" id="252246.SAMN05421799_102147"/>
<keyword evidence="2" id="KW-0813">Transport</keyword>
<feature type="transmembrane region" description="Helical" evidence="7">
    <location>
        <begin position="112"/>
        <end position="136"/>
    </location>
</feature>